<dbReference type="GO" id="GO:0005975">
    <property type="term" value="P:carbohydrate metabolic process"/>
    <property type="evidence" value="ECO:0007669"/>
    <property type="project" value="InterPro"/>
</dbReference>
<comment type="caution">
    <text evidence="2">The sequence shown here is derived from an EMBL/GenBank/DDBJ whole genome shotgun (WGS) entry which is preliminary data.</text>
</comment>
<dbReference type="Gene3D" id="3.20.20.300">
    <property type="entry name" value="Glycoside hydrolase, family 3, N-terminal domain"/>
    <property type="match status" value="1"/>
</dbReference>
<reference evidence="2 3" key="1">
    <citation type="submission" date="2020-08" db="EMBL/GenBank/DDBJ databases">
        <title>Sequencing the genomes of 1000 actinobacteria strains.</title>
        <authorList>
            <person name="Klenk H.-P."/>
        </authorList>
    </citation>
    <scope>NUCLEOTIDE SEQUENCE [LARGE SCALE GENOMIC DNA]</scope>
    <source>
        <strain evidence="2 3">DSM 28796</strain>
    </source>
</reference>
<evidence type="ECO:0000313" key="2">
    <source>
        <dbReference type="EMBL" id="MBB5831217.1"/>
    </source>
</evidence>
<dbReference type="InterPro" id="IPR017853">
    <property type="entry name" value="GH"/>
</dbReference>
<evidence type="ECO:0000313" key="3">
    <source>
        <dbReference type="Proteomes" id="UP000588158"/>
    </source>
</evidence>
<dbReference type="SUPFAM" id="SSF51445">
    <property type="entry name" value="(Trans)glycosidases"/>
    <property type="match status" value="1"/>
</dbReference>
<dbReference type="GO" id="GO:0004553">
    <property type="term" value="F:hydrolase activity, hydrolyzing O-glycosyl compounds"/>
    <property type="evidence" value="ECO:0007669"/>
    <property type="project" value="InterPro"/>
</dbReference>
<sequence>MTPSTDLTLTEQASLTSGEDFWTTKAVGEVRSVRMFDGPHGLRRQAEAGDHLGLTGSVPATCFPPAVALGSTWDPELAERRGAWTRSG</sequence>
<accession>A0A841AB94</accession>
<evidence type="ECO:0000256" key="1">
    <source>
        <dbReference type="ARBA" id="ARBA00022801"/>
    </source>
</evidence>
<keyword evidence="3" id="KW-1185">Reference proteome</keyword>
<dbReference type="EMBL" id="JACHLZ010000001">
    <property type="protein sequence ID" value="MBB5831217.1"/>
    <property type="molecule type" value="Genomic_DNA"/>
</dbReference>
<protein>
    <submittedName>
        <fullName evidence="2">Beta-glucosidase-like glycosyl hydrolase</fullName>
    </submittedName>
</protein>
<gene>
    <name evidence="2" type="ORF">HNR70_001030</name>
</gene>
<dbReference type="Proteomes" id="UP000588158">
    <property type="component" value="Unassembled WGS sequence"/>
</dbReference>
<name>A0A841AB94_9MICO</name>
<dbReference type="PRINTS" id="PR00133">
    <property type="entry name" value="GLHYDRLASE3"/>
</dbReference>
<organism evidence="2 3">
    <name type="scientific">Brachybacterium aquaticum</name>
    <dbReference type="NCBI Taxonomy" id="1432564"/>
    <lineage>
        <taxon>Bacteria</taxon>
        <taxon>Bacillati</taxon>
        <taxon>Actinomycetota</taxon>
        <taxon>Actinomycetes</taxon>
        <taxon>Micrococcales</taxon>
        <taxon>Dermabacteraceae</taxon>
        <taxon>Brachybacterium</taxon>
    </lineage>
</organism>
<dbReference type="AlphaFoldDB" id="A0A841AB94"/>
<dbReference type="InterPro" id="IPR036962">
    <property type="entry name" value="Glyco_hydro_3_N_sf"/>
</dbReference>
<dbReference type="RefSeq" id="WP_246375153.1">
    <property type="nucleotide sequence ID" value="NZ_JACHLZ010000001.1"/>
</dbReference>
<keyword evidence="1 2" id="KW-0378">Hydrolase</keyword>
<dbReference type="InterPro" id="IPR001764">
    <property type="entry name" value="Glyco_hydro_3_N"/>
</dbReference>
<proteinExistence type="predicted"/>